<dbReference type="InterPro" id="IPR005959">
    <property type="entry name" value="Fumarylacetoacetase"/>
</dbReference>
<protein>
    <recommendedName>
        <fullName evidence="4">fumarylacetoacetase</fullName>
        <ecNumber evidence="4">3.7.1.2</ecNumber>
    </recommendedName>
</protein>
<gene>
    <name evidence="15" type="ORF">IV203_011869</name>
</gene>
<feature type="binding site" evidence="11">
    <location>
        <position position="372"/>
    </location>
    <ligand>
        <name>substrate</name>
    </ligand>
</feature>
<comment type="cofactor">
    <cofactor evidence="1 12">
        <name>Ca(2+)</name>
        <dbReference type="ChEBI" id="CHEBI:29108"/>
    </cofactor>
</comment>
<dbReference type="GO" id="GO:0006559">
    <property type="term" value="P:L-phenylalanine catabolic process"/>
    <property type="evidence" value="ECO:0007669"/>
    <property type="project" value="UniProtKB-KW"/>
</dbReference>
<dbReference type="GO" id="GO:0006572">
    <property type="term" value="P:L-tyrosine catabolic process"/>
    <property type="evidence" value="ECO:0007669"/>
    <property type="project" value="UniProtKB-KW"/>
</dbReference>
<dbReference type="Pfam" id="PF01557">
    <property type="entry name" value="FAA_hydrolase"/>
    <property type="match status" value="1"/>
</dbReference>
<sequence length="641" mass="71260">MNLEAIGFLAASVPEDSDFSIDNIPFGIGTYTSITGRTYRCRCMTVIGSYAVDLAILQDAGAFDDISGLNENVFSQRTLNAFMDHSPKIWSQVRKRLQEIFIGTNALLQSNETLQKAVLHDVKKLEMSLPVEIGNYTDFYSSREHATNVGTMFRGKDNALNPNWLHLPVGYHGRASTVFCSGQDIVRPCGQLQKDPNDPTQGSVFGPCKLLDFELEVAFFVGNTKDDNYITGSPLTMEQAKQRIFGFVLMNDWSARDIQKWEYVPLGPFTSKNFATTISPWIVTYEALQAFQGPTSAVKQDNPLPLAYLQDPDYSSFDIRLSVSIQSNSMTSAYQVCESNFRNLYWNAAQQLVHHSVTGCLMRTGDLLGSGTISGTQEDSFGSMLELSWKGSKIVALSQDGTGESRFFLSDNDSVIMKGTCTKPNHGRVGFGECRGTILAAGSKAQVRHLRGASLPQYESFKVYAKKSPIAWPMEIVLKAKKVPYRFEPASEEIPILEFKEVVSGKIHSVAGALGAARFLDDHFSSSKSLFPNDPIDEACALQIVQIILTLMSLPEIINDSEKLKKALLEGLKDVRRMIMRLKNFGHGGQFAIGGYSPTIVECFLIPYLDHVKSVDVDLCVEFPELFLIDSLCHEHPWFQR</sequence>
<keyword evidence="12" id="KW-0479">Metal-binding</keyword>
<feature type="binding site" evidence="12">
    <location>
        <position position="276"/>
    </location>
    <ligand>
        <name>Mg(2+)</name>
        <dbReference type="ChEBI" id="CHEBI:18420"/>
    </ligand>
</feature>
<dbReference type="InterPro" id="IPR015377">
    <property type="entry name" value="Fumarylacetoacetase_N"/>
</dbReference>
<dbReference type="GO" id="GO:1902000">
    <property type="term" value="P:homogentisate catabolic process"/>
    <property type="evidence" value="ECO:0007669"/>
    <property type="project" value="TreeGrafter"/>
</dbReference>
<feature type="binding site" evidence="11">
    <location>
        <position position="140"/>
    </location>
    <ligand>
        <name>substrate</name>
    </ligand>
</feature>
<dbReference type="GO" id="GO:0004334">
    <property type="term" value="F:fumarylacetoacetase activity"/>
    <property type="evidence" value="ECO:0007669"/>
    <property type="project" value="UniProtKB-EC"/>
</dbReference>
<name>A0A9K3PIT7_9STRA</name>
<evidence type="ECO:0000256" key="12">
    <source>
        <dbReference type="PIRSR" id="PIRSR605959-3"/>
    </source>
</evidence>
<comment type="caution">
    <text evidence="15">The sequence shown here is derived from an EMBL/GenBank/DDBJ whole genome shotgun (WGS) entry which is preliminary data.</text>
</comment>
<keyword evidence="8" id="KW-0828">Tyrosine catabolism</keyword>
<dbReference type="EC" id="3.7.1.2" evidence="4"/>
<keyword evidence="9" id="KW-0585">Phenylalanine catabolism</keyword>
<dbReference type="Proteomes" id="UP000693970">
    <property type="component" value="Unassembled WGS sequence"/>
</dbReference>
<evidence type="ECO:0000313" key="16">
    <source>
        <dbReference type="Proteomes" id="UP000693970"/>
    </source>
</evidence>
<feature type="binding site" evidence="11">
    <location>
        <position position="263"/>
    </location>
    <ligand>
        <name>substrate</name>
    </ligand>
</feature>
<organism evidence="15 16">
    <name type="scientific">Nitzschia inconspicua</name>
    <dbReference type="NCBI Taxonomy" id="303405"/>
    <lineage>
        <taxon>Eukaryota</taxon>
        <taxon>Sar</taxon>
        <taxon>Stramenopiles</taxon>
        <taxon>Ochrophyta</taxon>
        <taxon>Bacillariophyta</taxon>
        <taxon>Bacillariophyceae</taxon>
        <taxon>Bacillariophycidae</taxon>
        <taxon>Bacillariales</taxon>
        <taxon>Bacillariaceae</taxon>
        <taxon>Nitzschia</taxon>
    </lineage>
</organism>
<evidence type="ECO:0000256" key="6">
    <source>
        <dbReference type="ARBA" id="ARBA00022837"/>
    </source>
</evidence>
<feature type="binding site" evidence="12">
    <location>
        <position position="252"/>
    </location>
    <ligand>
        <name>Mg(2+)</name>
        <dbReference type="ChEBI" id="CHEBI:18420"/>
    </ligand>
</feature>
<feature type="binding site" evidence="12">
    <location>
        <position position="214"/>
    </location>
    <ligand>
        <name>Ca(2+)</name>
        <dbReference type="ChEBI" id="CHEBI:29108"/>
    </ligand>
</feature>
<evidence type="ECO:0000256" key="2">
    <source>
        <dbReference type="ARBA" id="ARBA00001946"/>
    </source>
</evidence>
<evidence type="ECO:0000256" key="5">
    <source>
        <dbReference type="ARBA" id="ARBA00022801"/>
    </source>
</evidence>
<feature type="binding site" evidence="12">
    <location>
        <position position="138"/>
    </location>
    <ligand>
        <name>Ca(2+)</name>
        <dbReference type="ChEBI" id="CHEBI:29108"/>
    </ligand>
</feature>
<dbReference type="EMBL" id="JAGRRH010000019">
    <property type="protein sequence ID" value="KAG7349272.1"/>
    <property type="molecule type" value="Genomic_DNA"/>
</dbReference>
<feature type="domain" description="Fumarylacetoacetase-like C-terminal" evidence="13">
    <location>
        <begin position="136"/>
        <end position="419"/>
    </location>
</feature>
<dbReference type="OrthoDB" id="38118at2759"/>
<comment type="cofactor">
    <cofactor evidence="2 12">
        <name>Mg(2+)</name>
        <dbReference type="ChEBI" id="CHEBI:18420"/>
    </cofactor>
</comment>
<keyword evidence="6 12" id="KW-0106">Calcium</keyword>
<evidence type="ECO:0000256" key="10">
    <source>
        <dbReference type="PIRSR" id="PIRSR605959-1"/>
    </source>
</evidence>
<feature type="binding site" evidence="11">
    <location>
        <position position="259"/>
    </location>
    <ligand>
        <name>substrate</name>
    </ligand>
</feature>
<accession>A0A9K3PIT7</accession>
<dbReference type="NCBIfam" id="TIGR01266">
    <property type="entry name" value="fum_ac_acetase"/>
    <property type="match status" value="1"/>
</dbReference>
<dbReference type="PANTHER" id="PTHR43069:SF2">
    <property type="entry name" value="FUMARYLACETOACETASE"/>
    <property type="match status" value="1"/>
</dbReference>
<reference evidence="15" key="2">
    <citation type="submission" date="2021-04" db="EMBL/GenBank/DDBJ databases">
        <authorList>
            <person name="Podell S."/>
        </authorList>
    </citation>
    <scope>NUCLEOTIDE SEQUENCE</scope>
    <source>
        <strain evidence="15">Hildebrandi</strain>
    </source>
</reference>
<evidence type="ECO:0000256" key="11">
    <source>
        <dbReference type="PIRSR" id="PIRSR605959-2"/>
    </source>
</evidence>
<dbReference type="Pfam" id="PF09298">
    <property type="entry name" value="FAA_hydrolase_N"/>
    <property type="match status" value="1"/>
</dbReference>
<evidence type="ECO:0000256" key="7">
    <source>
        <dbReference type="ARBA" id="ARBA00022842"/>
    </source>
</evidence>
<dbReference type="InterPro" id="IPR011234">
    <property type="entry name" value="Fumarylacetoacetase-like_C"/>
</dbReference>
<feature type="binding site" evidence="11">
    <location>
        <position position="154"/>
    </location>
    <ligand>
        <name>substrate</name>
    </ligand>
</feature>
<proteinExistence type="predicted"/>
<feature type="domain" description="Fumarylacetoacetase N-terminal" evidence="14">
    <location>
        <begin position="23"/>
        <end position="130"/>
    </location>
</feature>
<keyword evidence="16" id="KW-1185">Reference proteome</keyword>
<feature type="binding site" evidence="12">
    <location>
        <position position="272"/>
    </location>
    <ligand>
        <name>Mg(2+)</name>
        <dbReference type="ChEBI" id="CHEBI:18420"/>
    </ligand>
</feature>
<evidence type="ECO:0000259" key="14">
    <source>
        <dbReference type="Pfam" id="PF09298"/>
    </source>
</evidence>
<keyword evidence="7 12" id="KW-0460">Magnesium</keyword>
<dbReference type="GO" id="GO:0046872">
    <property type="term" value="F:metal ion binding"/>
    <property type="evidence" value="ECO:0007669"/>
    <property type="project" value="UniProtKB-KW"/>
</dbReference>
<evidence type="ECO:0000256" key="4">
    <source>
        <dbReference type="ARBA" id="ARBA00012094"/>
    </source>
</evidence>
<comment type="pathway">
    <text evidence="3">Amino-acid degradation; L-phenylalanine degradation; acetoacetate and fumarate from L-phenylalanine: step 6/6.</text>
</comment>
<evidence type="ECO:0000256" key="1">
    <source>
        <dbReference type="ARBA" id="ARBA00001913"/>
    </source>
</evidence>
<feature type="active site" description="Proton acceptor" evidence="10">
    <location>
        <position position="145"/>
    </location>
</feature>
<dbReference type="PANTHER" id="PTHR43069">
    <property type="entry name" value="FUMARYLACETOACETASE"/>
    <property type="match status" value="1"/>
</dbReference>
<dbReference type="FunFam" id="3.90.850.10:FF:000009">
    <property type="entry name" value="Fumarylacetoacetase"/>
    <property type="match status" value="1"/>
</dbReference>
<dbReference type="AlphaFoldDB" id="A0A9K3PIT7"/>
<evidence type="ECO:0000256" key="8">
    <source>
        <dbReference type="ARBA" id="ARBA00022878"/>
    </source>
</evidence>
<evidence type="ECO:0000256" key="3">
    <source>
        <dbReference type="ARBA" id="ARBA00004782"/>
    </source>
</evidence>
<feature type="binding site" evidence="12">
    <location>
        <position position="252"/>
    </location>
    <ligand>
        <name>Ca(2+)</name>
        <dbReference type="ChEBI" id="CHEBI:29108"/>
    </ligand>
</feature>
<keyword evidence="5" id="KW-0378">Hydrolase</keyword>
<evidence type="ECO:0000256" key="9">
    <source>
        <dbReference type="ARBA" id="ARBA00023232"/>
    </source>
</evidence>
<feature type="binding site" evidence="12">
    <location>
        <position position="216"/>
    </location>
    <ligand>
        <name>Ca(2+)</name>
        <dbReference type="ChEBI" id="CHEBI:29108"/>
    </ligand>
</feature>
<evidence type="ECO:0000259" key="13">
    <source>
        <dbReference type="Pfam" id="PF01557"/>
    </source>
</evidence>
<evidence type="ECO:0000313" key="15">
    <source>
        <dbReference type="EMBL" id="KAG7349272.1"/>
    </source>
</evidence>
<reference evidence="15" key="1">
    <citation type="journal article" date="2021" name="Sci. Rep.">
        <title>Diploid genomic architecture of Nitzschia inconspicua, an elite biomass production diatom.</title>
        <authorList>
            <person name="Oliver A."/>
            <person name="Podell S."/>
            <person name="Pinowska A."/>
            <person name="Traller J.C."/>
            <person name="Smith S.R."/>
            <person name="McClure R."/>
            <person name="Beliaev A."/>
            <person name="Bohutskyi P."/>
            <person name="Hill E.A."/>
            <person name="Rabines A."/>
            <person name="Zheng H."/>
            <person name="Allen L.Z."/>
            <person name="Kuo A."/>
            <person name="Grigoriev I.V."/>
            <person name="Allen A.E."/>
            <person name="Hazlebeck D."/>
            <person name="Allen E.E."/>
        </authorList>
    </citation>
    <scope>NUCLEOTIDE SEQUENCE</scope>
    <source>
        <strain evidence="15">Hildebrandi</strain>
    </source>
</reference>